<feature type="signal peptide" evidence="1">
    <location>
        <begin position="1"/>
        <end position="19"/>
    </location>
</feature>
<accession>A7TSZ5</accession>
<dbReference type="EMBL" id="DS480531">
    <property type="protein sequence ID" value="EDO14611.1"/>
    <property type="molecule type" value="Genomic_DNA"/>
</dbReference>
<dbReference type="RefSeq" id="XP_001642469.1">
    <property type="nucleotide sequence ID" value="XM_001642419.1"/>
</dbReference>
<dbReference type="InParanoid" id="A7TSZ5"/>
<proteinExistence type="predicted"/>
<dbReference type="HOGENOM" id="CLU_728025_0_0_1"/>
<sequence>MNNILTSIYLLIFLKFCACTGNYPNGCTLDSRWNTLNCFTTTPWANKFTSTKNAPLSYWTDPTGGRVKCYGHTIYTPTTCTASITYPSGCTMDTKCGTTLKCYTTTACKEKYTHTKCASCNYWTNPCGTKIRSCLQTVCTPTTCTVSPTYPSGCTLDTKYNTLKCYTTTACKEKYTHTKCAYCNYWTGPCGTKTKSCLQTVCTPSNTVTPIHTTSTSTTFWTGSYDTTFSTKTTTVTGTDNLITTETIYIVETPIRATSTTTTDYWTEPFFSTTAIETTTFTGTDYYETTETIFQVFVPILETTTTIYTDFPDGGIYNMENPTYSTEMIITTNEDGAPRAVYIYYVYSNGKLKAFNGEDTHNYRNSTENIDTNTGDSIIF</sequence>
<dbReference type="KEGG" id="vpo:Kpol_304p3"/>
<dbReference type="AlphaFoldDB" id="A7TSZ5"/>
<keyword evidence="3" id="KW-1185">Reference proteome</keyword>
<dbReference type="Pfam" id="PF00624">
    <property type="entry name" value="Flocculin"/>
    <property type="match status" value="2"/>
</dbReference>
<keyword evidence="1" id="KW-0732">Signal</keyword>
<name>A7TSZ5_VANPO</name>
<dbReference type="GeneID" id="5542631"/>
<evidence type="ECO:0008006" key="4">
    <source>
        <dbReference type="Google" id="ProtNLM"/>
    </source>
</evidence>
<dbReference type="GO" id="GO:0000128">
    <property type="term" value="P:flocculation"/>
    <property type="evidence" value="ECO:0007669"/>
    <property type="project" value="InterPro"/>
</dbReference>
<evidence type="ECO:0000313" key="3">
    <source>
        <dbReference type="Proteomes" id="UP000000267"/>
    </source>
</evidence>
<evidence type="ECO:0000313" key="2">
    <source>
        <dbReference type="EMBL" id="EDO14611.1"/>
    </source>
</evidence>
<gene>
    <name evidence="2" type="ORF">Kpol_304p3</name>
</gene>
<evidence type="ECO:0000256" key="1">
    <source>
        <dbReference type="SAM" id="SignalP"/>
    </source>
</evidence>
<organism evidence="3">
    <name type="scientific">Vanderwaltozyma polyspora (strain ATCC 22028 / DSM 70294 / BCRC 21397 / CBS 2163 / NBRC 10782 / NRRL Y-8283 / UCD 57-17)</name>
    <name type="common">Kluyveromyces polysporus</name>
    <dbReference type="NCBI Taxonomy" id="436907"/>
    <lineage>
        <taxon>Eukaryota</taxon>
        <taxon>Fungi</taxon>
        <taxon>Dikarya</taxon>
        <taxon>Ascomycota</taxon>
        <taxon>Saccharomycotina</taxon>
        <taxon>Saccharomycetes</taxon>
        <taxon>Saccharomycetales</taxon>
        <taxon>Saccharomycetaceae</taxon>
        <taxon>Vanderwaltozyma</taxon>
    </lineage>
</organism>
<feature type="chain" id="PRO_5002715735" description="Flo11 domain-containing protein" evidence="1">
    <location>
        <begin position="20"/>
        <end position="380"/>
    </location>
</feature>
<dbReference type="InterPro" id="IPR001389">
    <property type="entry name" value="Flocculin"/>
</dbReference>
<reference evidence="2 3" key="1">
    <citation type="journal article" date="2007" name="Proc. Natl. Acad. Sci. U.S.A.">
        <title>Independent sorting-out of thousands of duplicated gene pairs in two yeast species descended from a whole-genome duplication.</title>
        <authorList>
            <person name="Scannell D.R."/>
            <person name="Frank A.C."/>
            <person name="Conant G.C."/>
            <person name="Byrne K.P."/>
            <person name="Woolfit M."/>
            <person name="Wolfe K.H."/>
        </authorList>
    </citation>
    <scope>NUCLEOTIDE SEQUENCE [LARGE SCALE GENOMIC DNA]</scope>
    <source>
        <strain evidence="3">ATCC 22028 / DSM 70294 / BCRC 21397 / CBS 2163 / NBRC 10782 / NRRL Y-8283 / UCD 57-17</strain>
    </source>
</reference>
<dbReference type="Proteomes" id="UP000000267">
    <property type="component" value="Unassembled WGS sequence"/>
</dbReference>
<protein>
    <recommendedName>
        <fullName evidence="4">Flo11 domain-containing protein</fullName>
    </recommendedName>
</protein>